<evidence type="ECO:0000256" key="9">
    <source>
        <dbReference type="ARBA" id="ARBA00023180"/>
    </source>
</evidence>
<dbReference type="InterPro" id="IPR015621">
    <property type="entry name" value="IL-1_rcpt_fam"/>
</dbReference>
<dbReference type="SUPFAM" id="SSF52200">
    <property type="entry name" value="Toll/Interleukin receptor TIR domain"/>
    <property type="match status" value="2"/>
</dbReference>
<evidence type="ECO:0000256" key="4">
    <source>
        <dbReference type="ARBA" id="ARBA00022801"/>
    </source>
</evidence>
<dbReference type="PANTHER" id="PTHR11890:SF6">
    <property type="entry name" value="INTERLEUKIN-18 RECEPTOR 1"/>
    <property type="match status" value="1"/>
</dbReference>
<evidence type="ECO:0000256" key="10">
    <source>
        <dbReference type="ARBA" id="ARBA00023319"/>
    </source>
</evidence>
<dbReference type="EMBL" id="CADEAL010004370">
    <property type="protein sequence ID" value="CAB1458058.1"/>
    <property type="molecule type" value="Genomic_DNA"/>
</dbReference>
<dbReference type="GO" id="GO:0016787">
    <property type="term" value="F:hydrolase activity"/>
    <property type="evidence" value="ECO:0007669"/>
    <property type="project" value="UniProtKB-KW"/>
</dbReference>
<evidence type="ECO:0000256" key="2">
    <source>
        <dbReference type="ARBA" id="ARBA00009752"/>
    </source>
</evidence>
<dbReference type="InterPro" id="IPR007110">
    <property type="entry name" value="Ig-like_dom"/>
</dbReference>
<dbReference type="InterPro" id="IPR000157">
    <property type="entry name" value="TIR_dom"/>
</dbReference>
<reference evidence="15" key="1">
    <citation type="submission" date="2020-03" db="EMBL/GenBank/DDBJ databases">
        <authorList>
            <person name="Weist P."/>
        </authorList>
    </citation>
    <scope>NUCLEOTIDE SEQUENCE</scope>
</reference>
<dbReference type="GO" id="GO:0016020">
    <property type="term" value="C:membrane"/>
    <property type="evidence" value="ECO:0007669"/>
    <property type="project" value="UniProtKB-SubCell"/>
</dbReference>
<keyword evidence="8" id="KW-0675">Receptor</keyword>
<dbReference type="InterPro" id="IPR003599">
    <property type="entry name" value="Ig_sub"/>
</dbReference>
<evidence type="ECO:0000313" key="16">
    <source>
        <dbReference type="Proteomes" id="UP001153269"/>
    </source>
</evidence>
<dbReference type="SMART" id="SM00255">
    <property type="entry name" value="TIR"/>
    <property type="match status" value="2"/>
</dbReference>
<keyword evidence="5 12" id="KW-1133">Transmembrane helix</keyword>
<organism evidence="15 16">
    <name type="scientific">Pleuronectes platessa</name>
    <name type="common">European plaice</name>
    <dbReference type="NCBI Taxonomy" id="8262"/>
    <lineage>
        <taxon>Eukaryota</taxon>
        <taxon>Metazoa</taxon>
        <taxon>Chordata</taxon>
        <taxon>Craniata</taxon>
        <taxon>Vertebrata</taxon>
        <taxon>Euteleostomi</taxon>
        <taxon>Actinopterygii</taxon>
        <taxon>Neopterygii</taxon>
        <taxon>Teleostei</taxon>
        <taxon>Neoteleostei</taxon>
        <taxon>Acanthomorphata</taxon>
        <taxon>Carangaria</taxon>
        <taxon>Pleuronectiformes</taxon>
        <taxon>Pleuronectoidei</taxon>
        <taxon>Pleuronectidae</taxon>
        <taxon>Pleuronectes</taxon>
    </lineage>
</organism>
<dbReference type="Proteomes" id="UP001153269">
    <property type="component" value="Unassembled WGS sequence"/>
</dbReference>
<feature type="domain" description="Ig-like" evidence="14">
    <location>
        <begin position="721"/>
        <end position="823"/>
    </location>
</feature>
<keyword evidence="10" id="KW-0393">Immunoglobulin domain</keyword>
<keyword evidence="6" id="KW-0520">NAD</keyword>
<sequence>MFLLTSTPVAQQLGHEVILVQAGERVVLHCPCDVNRTGDAEPIWTSSTERQMALTNVSSAQETGVLVHGMSLIIPRASGSHQGNYSCSLGNSSCQSRFTVTVTPAPSRGNEERNDYSQICYSQQSCRLTCPHVNTPRINMTSNGITWLKEGQSSPNDGYFPIAEENHSGVYTCTSHVNNMTSTVVLQVKPQKKMKTAVILSPQHEEVFYVDLGSTKVIVCEAVACSVFDRLIWLNDKSVKTTKRIPRGEENKITVSLAFQKVSEEDLLKNYTCRLRSTCQNVSSVTVTLRTGKSSRRSYTPLILSTVGLVLVMTVTLFIYVKLKIEITLFLRDTLGCHRRTSDGKCYDAFLMCYESDGGAGLNAQDRKLLQSVLEERFGYSLCLYDRDVLPGKAAAEAVCDCIEESRTVVLVPTSPDPGLGSGLLSAIHAALVERQTRLIFITTETTEVLTPGSLSEALQPLCEAGDCVTWKGPSSMSSSSSFWKQLRYHLPASRQPSKINHLPLTTKGVASWRNRRCKINCGETTRTLHLIQRHRMQTGHILFSFIFPIVLDGCCVGSHQTKQTAGCYTSALQSRGGGELHDAVYKISEAGHSGKYSCLTGGSVLFLHLQVVEETSVGCFQPEELNVELLNSAGGEVPCPGRNCSSNTHVRWFKGNTSVSELSRATCEKNGLLLLCEVKGKYDAGVYFCDRPIMEQGVTWTLRRAVKVKVVPHKTTSDPPRIVYPADNMTEEVELGRPRTLTCKVLFPYESQTTGEVRWFMNYGGNKENTTLLDMKTPQQRSDILEEYRILQEGVINEVTPQHLDHTYTCIASNAIGKRNVTIRLKRKRPVKWPSLVGFPVASLLLVVVVGVSLHLKWLELQIIYRSHFQHGKHDRDEKRFDVFLSYVWSPTSAELERGWTPSSRSGSITDEEACPSSLDPLNTEEGEATQRPLEVLLRQVLEEEWGYRLCLVERDILPGGAYTNDVTLAIQRSHMLICLLSADYLCDSNGVFELESGVQALLQKSSLKLLLIQTCRNSSSVIQDPPLPPLVQRALKVLPSLNWTSEEPAGGTSRFWRSLRKAMPNHRVTLVSLV</sequence>
<comment type="subcellular location">
    <subcellularLocation>
        <location evidence="1">Membrane</location>
        <topology evidence="1">Single-pass type I membrane protein</topology>
    </subcellularLocation>
</comment>
<accession>A0A9N7VVP8</accession>
<dbReference type="InterPro" id="IPR035897">
    <property type="entry name" value="Toll_tir_struct_dom_sf"/>
</dbReference>
<evidence type="ECO:0000256" key="11">
    <source>
        <dbReference type="SAM" id="MobiDB-lite"/>
    </source>
</evidence>
<gene>
    <name evidence="15" type="ORF">PLEPLA_LOCUS45886</name>
</gene>
<dbReference type="FunFam" id="2.60.40.10:FF:000284">
    <property type="entry name" value="interleukin-1 receptor accessory protein-like 1"/>
    <property type="match status" value="1"/>
</dbReference>
<feature type="transmembrane region" description="Helical" evidence="12">
    <location>
        <begin position="299"/>
        <end position="321"/>
    </location>
</feature>
<dbReference type="Gene3D" id="2.60.40.10">
    <property type="entry name" value="Immunoglobulins"/>
    <property type="match status" value="4"/>
</dbReference>
<dbReference type="PROSITE" id="PS50835">
    <property type="entry name" value="IG_LIKE"/>
    <property type="match status" value="4"/>
</dbReference>
<keyword evidence="3 12" id="KW-0812">Transmembrane</keyword>
<evidence type="ECO:0000256" key="7">
    <source>
        <dbReference type="ARBA" id="ARBA00023157"/>
    </source>
</evidence>
<evidence type="ECO:0000256" key="12">
    <source>
        <dbReference type="SAM" id="Phobius"/>
    </source>
</evidence>
<dbReference type="SMART" id="SM00409">
    <property type="entry name" value="IG"/>
    <property type="match status" value="4"/>
</dbReference>
<keyword evidence="9" id="KW-0325">Glycoprotein</keyword>
<evidence type="ECO:0000313" key="15">
    <source>
        <dbReference type="EMBL" id="CAB1458058.1"/>
    </source>
</evidence>
<comment type="similarity">
    <text evidence="2">Belongs to the interleukin-1 receptor family.</text>
</comment>
<dbReference type="AlphaFoldDB" id="A0A9N7VVP8"/>
<keyword evidence="16" id="KW-1185">Reference proteome</keyword>
<protein>
    <submittedName>
        <fullName evidence="15">Uncharacterized protein</fullName>
    </submittedName>
</protein>
<feature type="domain" description="Ig-like" evidence="14">
    <location>
        <begin position="106"/>
        <end position="185"/>
    </location>
</feature>
<dbReference type="Gene3D" id="3.40.50.10140">
    <property type="entry name" value="Toll/interleukin-1 receptor homology (TIR) domain"/>
    <property type="match status" value="2"/>
</dbReference>
<evidence type="ECO:0000256" key="6">
    <source>
        <dbReference type="ARBA" id="ARBA00023027"/>
    </source>
</evidence>
<evidence type="ECO:0000259" key="14">
    <source>
        <dbReference type="PROSITE" id="PS50835"/>
    </source>
</evidence>
<feature type="domain" description="Ig-like" evidence="14">
    <location>
        <begin position="202"/>
        <end position="283"/>
    </location>
</feature>
<dbReference type="PROSITE" id="PS50104">
    <property type="entry name" value="TIR"/>
    <property type="match status" value="2"/>
</dbReference>
<keyword evidence="7" id="KW-1015">Disulfide bond</keyword>
<dbReference type="InterPro" id="IPR013783">
    <property type="entry name" value="Ig-like_fold"/>
</dbReference>
<dbReference type="PANTHER" id="PTHR11890">
    <property type="entry name" value="INTERLEUKIN-1 RECEPTOR FAMILY MEMBER"/>
    <property type="match status" value="1"/>
</dbReference>
<evidence type="ECO:0000256" key="1">
    <source>
        <dbReference type="ARBA" id="ARBA00004479"/>
    </source>
</evidence>
<dbReference type="PRINTS" id="PR01537">
    <property type="entry name" value="INTRLKN1R1F"/>
</dbReference>
<evidence type="ECO:0000259" key="13">
    <source>
        <dbReference type="PROSITE" id="PS50104"/>
    </source>
</evidence>
<comment type="caution">
    <text evidence="15">The sequence shown here is derived from an EMBL/GenBank/DDBJ whole genome shotgun (WGS) entry which is preliminary data.</text>
</comment>
<dbReference type="InterPro" id="IPR036179">
    <property type="entry name" value="Ig-like_dom_sf"/>
</dbReference>
<feature type="region of interest" description="Disordered" evidence="11">
    <location>
        <begin position="898"/>
        <end position="929"/>
    </location>
</feature>
<dbReference type="SUPFAM" id="SSF48726">
    <property type="entry name" value="Immunoglobulin"/>
    <property type="match status" value="3"/>
</dbReference>
<evidence type="ECO:0000256" key="5">
    <source>
        <dbReference type="ARBA" id="ARBA00022989"/>
    </source>
</evidence>
<keyword evidence="4" id="KW-0378">Hydrolase</keyword>
<keyword evidence="12" id="KW-0472">Membrane</keyword>
<evidence type="ECO:0000256" key="8">
    <source>
        <dbReference type="ARBA" id="ARBA00023170"/>
    </source>
</evidence>
<feature type="domain" description="TIR" evidence="13">
    <location>
        <begin position="345"/>
        <end position="491"/>
    </location>
</feature>
<dbReference type="Pfam" id="PF01582">
    <property type="entry name" value="TIR"/>
    <property type="match status" value="2"/>
</dbReference>
<proteinExistence type="inferred from homology"/>
<dbReference type="GO" id="GO:0007165">
    <property type="term" value="P:signal transduction"/>
    <property type="evidence" value="ECO:0007669"/>
    <property type="project" value="InterPro"/>
</dbReference>
<evidence type="ECO:0000256" key="3">
    <source>
        <dbReference type="ARBA" id="ARBA00022692"/>
    </source>
</evidence>
<feature type="domain" description="TIR" evidence="13">
    <location>
        <begin position="918"/>
        <end position="1065"/>
    </location>
</feature>
<feature type="domain" description="Ig-like" evidence="14">
    <location>
        <begin position="8"/>
        <end position="103"/>
    </location>
</feature>
<feature type="transmembrane region" description="Helical" evidence="12">
    <location>
        <begin position="834"/>
        <end position="857"/>
    </location>
</feature>
<name>A0A9N7VVP8_PLEPL</name>